<evidence type="ECO:0000256" key="3">
    <source>
        <dbReference type="ARBA" id="ARBA00022989"/>
    </source>
</evidence>
<evidence type="ECO:0000256" key="4">
    <source>
        <dbReference type="ARBA" id="ARBA00023136"/>
    </source>
</evidence>
<dbReference type="PANTHER" id="PTHR15407:SF28">
    <property type="entry name" value="RIBITOL-5-PHOSPHATE TRANSFERASE FKTN"/>
    <property type="match status" value="1"/>
</dbReference>
<organism evidence="6 7">
    <name type="scientific">Lottia gigantea</name>
    <name type="common">Giant owl limpet</name>
    <dbReference type="NCBI Taxonomy" id="225164"/>
    <lineage>
        <taxon>Eukaryota</taxon>
        <taxon>Metazoa</taxon>
        <taxon>Spiralia</taxon>
        <taxon>Lophotrochozoa</taxon>
        <taxon>Mollusca</taxon>
        <taxon>Gastropoda</taxon>
        <taxon>Patellogastropoda</taxon>
        <taxon>Lottioidea</taxon>
        <taxon>Lottiidae</taxon>
        <taxon>Lottia</taxon>
    </lineage>
</organism>
<dbReference type="OMA" id="RECAFIS"/>
<sequence>SNKHLPAHFLIYHKHTDFLIHIVVFYKRYRNFIWCDRIQIEDLIQRIKQENLSWLKTEMLDNLRFGRVPLSFKKINTTRGILGNTRLLVPENGSQFLKDYNESEFIECNYTRAEKYYKEYKMPREPTDFALKALKMLEKTGEALDKLGIPFTLGEGTLLGWYRQCGITSFTTDLDILVFREDYSDDILTSLKKIGFTHMFTFGTVDDGLEYSLMFMGVKMDLFIVYKERDVFWLGAIDGHRKLRFTLPKFTNCWSELLGVRVRVPCESAAYIKKTYGKNWHKPLKQFSWASDSANFKVVGTV</sequence>
<name>V4B3Z3_LOTGI</name>
<evidence type="ECO:0000259" key="5">
    <source>
        <dbReference type="Pfam" id="PF19737"/>
    </source>
</evidence>
<gene>
    <name evidence="6" type="ORF">LOTGIDRAFT_102542</name>
</gene>
<evidence type="ECO:0000256" key="1">
    <source>
        <dbReference type="ARBA" id="ARBA00004167"/>
    </source>
</evidence>
<feature type="non-terminal residue" evidence="6">
    <location>
        <position position="1"/>
    </location>
</feature>
<evidence type="ECO:0000313" key="6">
    <source>
        <dbReference type="EMBL" id="ESP05153.1"/>
    </source>
</evidence>
<evidence type="ECO:0000256" key="2">
    <source>
        <dbReference type="ARBA" id="ARBA00022692"/>
    </source>
</evidence>
<comment type="subcellular location">
    <subcellularLocation>
        <location evidence="1">Membrane</location>
        <topology evidence="1">Single-pass membrane protein</topology>
    </subcellularLocation>
</comment>
<feature type="domain" description="Ribitol-5-phosphate transferase FKTN N-terminal" evidence="5">
    <location>
        <begin position="3"/>
        <end position="121"/>
    </location>
</feature>
<dbReference type="PANTHER" id="PTHR15407">
    <property type="entry name" value="FUKUTIN-RELATED"/>
    <property type="match status" value="1"/>
</dbReference>
<dbReference type="KEGG" id="lgi:LOTGIDRAFT_102542"/>
<dbReference type="CTD" id="20229622"/>
<proteinExistence type="predicted"/>
<reference evidence="6 7" key="1">
    <citation type="journal article" date="2013" name="Nature">
        <title>Insights into bilaterian evolution from three spiralian genomes.</title>
        <authorList>
            <person name="Simakov O."/>
            <person name="Marletaz F."/>
            <person name="Cho S.J."/>
            <person name="Edsinger-Gonzales E."/>
            <person name="Havlak P."/>
            <person name="Hellsten U."/>
            <person name="Kuo D.H."/>
            <person name="Larsson T."/>
            <person name="Lv J."/>
            <person name="Arendt D."/>
            <person name="Savage R."/>
            <person name="Osoegawa K."/>
            <person name="de Jong P."/>
            <person name="Grimwood J."/>
            <person name="Chapman J.A."/>
            <person name="Shapiro H."/>
            <person name="Aerts A."/>
            <person name="Otillar R.P."/>
            <person name="Terry A.Y."/>
            <person name="Boore J.L."/>
            <person name="Grigoriev I.V."/>
            <person name="Lindberg D.R."/>
            <person name="Seaver E.C."/>
            <person name="Weisblat D.A."/>
            <person name="Putnam N.H."/>
            <person name="Rokhsar D.S."/>
        </authorList>
    </citation>
    <scope>NUCLEOTIDE SEQUENCE [LARGE SCALE GENOMIC DNA]</scope>
</reference>
<dbReference type="EMBL" id="KB199650">
    <property type="protein sequence ID" value="ESP05153.1"/>
    <property type="molecule type" value="Genomic_DNA"/>
</dbReference>
<dbReference type="RefSeq" id="XP_009043698.1">
    <property type="nucleotide sequence ID" value="XM_009045450.1"/>
</dbReference>
<dbReference type="AlphaFoldDB" id="V4B3Z3"/>
<keyword evidence="3" id="KW-1133">Transmembrane helix</keyword>
<accession>V4B3Z3</accession>
<keyword evidence="4" id="KW-0472">Membrane</keyword>
<dbReference type="Proteomes" id="UP000030746">
    <property type="component" value="Unassembled WGS sequence"/>
</dbReference>
<dbReference type="InterPro" id="IPR009644">
    <property type="entry name" value="FKTN/MNN4/W02B3.4-1"/>
</dbReference>
<protein>
    <recommendedName>
        <fullName evidence="5">Ribitol-5-phosphate transferase FKTN N-terminal domain-containing protein</fullName>
    </recommendedName>
</protein>
<evidence type="ECO:0000313" key="7">
    <source>
        <dbReference type="Proteomes" id="UP000030746"/>
    </source>
</evidence>
<dbReference type="OrthoDB" id="6046095at2759"/>
<dbReference type="GeneID" id="20229622"/>
<dbReference type="GO" id="GO:0016020">
    <property type="term" value="C:membrane"/>
    <property type="evidence" value="ECO:0007669"/>
    <property type="project" value="UniProtKB-SubCell"/>
</dbReference>
<dbReference type="HOGENOM" id="CLU_047572_0_0_1"/>
<dbReference type="STRING" id="225164.V4B3Z3"/>
<keyword evidence="7" id="KW-1185">Reference proteome</keyword>
<dbReference type="InterPro" id="IPR045587">
    <property type="entry name" value="FKTN_N"/>
</dbReference>
<dbReference type="Pfam" id="PF19737">
    <property type="entry name" value="FKTN_N"/>
    <property type="match status" value="1"/>
</dbReference>
<keyword evidence="2" id="KW-0812">Transmembrane</keyword>